<name>A0ABP0D0Y5_9PEZI</name>
<proteinExistence type="predicted"/>
<accession>A0ABP0D0Y5</accession>
<feature type="compositionally biased region" description="Gly residues" evidence="2">
    <location>
        <begin position="464"/>
        <end position="485"/>
    </location>
</feature>
<evidence type="ECO:0000313" key="4">
    <source>
        <dbReference type="EMBL" id="CAK7237452.1"/>
    </source>
</evidence>
<evidence type="ECO:0000256" key="2">
    <source>
        <dbReference type="SAM" id="MobiDB-lite"/>
    </source>
</evidence>
<sequence length="494" mass="51778">MAASAVQNPAASVDAKAGKKKKAKAGRTGSPAPTAPSEKAASVAPNDANGDDSSEPIYLRELSRNIRNANKKLTNASKTDGLIAEHKDKTLDELVTLKIINPDQKAQVLKKPSIQAQLAQLEEQYNQIKKLDTDYRQRLTSDKAEVTKALTEKFEKEKADAVREATEAATAAGEKNLHDSLLTLSQFLRLAAARRADDQNQQLDENLALEGVLLQVYSGDESGVSTMLKLVQGAEETTKGVSNEPLQTTFAQVKAAAAANAGPVTQPEAEDSSSEAPVQIESDPTLVHASLTEIDAGTDTPLVQTAALTNGHTAEDESTEAATNNLANADVGDEAANAAAESQWDTANGSKDLSMSQEWVQVPRDPAETETGLAATTAAPSNTQSWADEQPEQPATAIPASTPNANTTASANAAAADPNDGFHQVQRHNRGRSERDGFRGRGNGYRGRGRGGDGRGRGGRGGRGRGGPGGDHSGNGGNGGNGGFHRGPRRNEES</sequence>
<evidence type="ECO:0000256" key="1">
    <source>
        <dbReference type="SAM" id="Coils"/>
    </source>
</evidence>
<keyword evidence="1" id="KW-0175">Coiled coil</keyword>
<feature type="compositionally biased region" description="Polar residues" evidence="2">
    <location>
        <begin position="343"/>
        <end position="356"/>
    </location>
</feature>
<organism evidence="4 5">
    <name type="scientific">Sporothrix curviconia</name>
    <dbReference type="NCBI Taxonomy" id="1260050"/>
    <lineage>
        <taxon>Eukaryota</taxon>
        <taxon>Fungi</taxon>
        <taxon>Dikarya</taxon>
        <taxon>Ascomycota</taxon>
        <taxon>Pezizomycotina</taxon>
        <taxon>Sordariomycetes</taxon>
        <taxon>Sordariomycetidae</taxon>
        <taxon>Ophiostomatales</taxon>
        <taxon>Ophiostomataceae</taxon>
        <taxon>Sporothrix</taxon>
    </lineage>
</organism>
<feature type="coiled-coil region" evidence="1">
    <location>
        <begin position="111"/>
        <end position="138"/>
    </location>
</feature>
<dbReference type="InterPro" id="IPR058602">
    <property type="entry name" value="YAG7_dimerisation_dom"/>
</dbReference>
<comment type="caution">
    <text evidence="4">The sequence shown here is derived from an EMBL/GenBank/DDBJ whole genome shotgun (WGS) entry which is preliminary data.</text>
</comment>
<dbReference type="EMBL" id="CAWUHB010000154">
    <property type="protein sequence ID" value="CAK7237452.1"/>
    <property type="molecule type" value="Genomic_DNA"/>
</dbReference>
<feature type="region of interest" description="Disordered" evidence="2">
    <location>
        <begin position="378"/>
        <end position="494"/>
    </location>
</feature>
<feature type="region of interest" description="Disordered" evidence="2">
    <location>
        <begin position="334"/>
        <end position="356"/>
    </location>
</feature>
<protein>
    <recommendedName>
        <fullName evidence="3">YAG7-like dimerisation domain-containing protein</fullName>
    </recommendedName>
</protein>
<feature type="region of interest" description="Disordered" evidence="2">
    <location>
        <begin position="1"/>
        <end position="58"/>
    </location>
</feature>
<dbReference type="Pfam" id="PF26434">
    <property type="entry name" value="YAG7_C"/>
    <property type="match status" value="1"/>
</dbReference>
<evidence type="ECO:0000259" key="3">
    <source>
        <dbReference type="Pfam" id="PF26434"/>
    </source>
</evidence>
<keyword evidence="5" id="KW-1185">Reference proteome</keyword>
<feature type="region of interest" description="Disordered" evidence="2">
    <location>
        <begin position="259"/>
        <end position="278"/>
    </location>
</feature>
<feature type="compositionally biased region" description="Low complexity" evidence="2">
    <location>
        <begin position="394"/>
        <end position="419"/>
    </location>
</feature>
<feature type="domain" description="YAG7-like dimerisation" evidence="3">
    <location>
        <begin position="175"/>
        <end position="258"/>
    </location>
</feature>
<reference evidence="4 5" key="1">
    <citation type="submission" date="2024-01" db="EMBL/GenBank/DDBJ databases">
        <authorList>
            <person name="Allen C."/>
            <person name="Tagirdzhanova G."/>
        </authorList>
    </citation>
    <scope>NUCLEOTIDE SEQUENCE [LARGE SCALE GENOMIC DNA]</scope>
</reference>
<dbReference type="Proteomes" id="UP001642405">
    <property type="component" value="Unassembled WGS sequence"/>
</dbReference>
<evidence type="ECO:0000313" key="5">
    <source>
        <dbReference type="Proteomes" id="UP001642405"/>
    </source>
</evidence>
<gene>
    <name evidence="4" type="ORF">SCUCBS95973_009964</name>
</gene>
<feature type="compositionally biased region" description="Polar residues" evidence="2">
    <location>
        <begin position="1"/>
        <end position="10"/>
    </location>
</feature>